<organism evidence="2 3">
    <name type="scientific">Canis lupus familiaris</name>
    <name type="common">Dog</name>
    <name type="synonym">Canis familiaris</name>
    <dbReference type="NCBI Taxonomy" id="9615"/>
    <lineage>
        <taxon>Eukaryota</taxon>
        <taxon>Metazoa</taxon>
        <taxon>Chordata</taxon>
        <taxon>Craniata</taxon>
        <taxon>Vertebrata</taxon>
        <taxon>Euteleostomi</taxon>
        <taxon>Mammalia</taxon>
        <taxon>Eutheria</taxon>
        <taxon>Laurasiatheria</taxon>
        <taxon>Carnivora</taxon>
        <taxon>Caniformia</taxon>
        <taxon>Canidae</taxon>
        <taxon>Canis</taxon>
    </lineage>
</organism>
<dbReference type="AlphaFoldDB" id="A0A8C0TE00"/>
<reference evidence="2" key="1">
    <citation type="submission" date="2018-10" db="EMBL/GenBank/DDBJ databases">
        <title>De novo assembly of a Great Dane genome.</title>
        <authorList>
            <person name="Kidd J.M."/>
            <person name="Pendleton A.L."/>
            <person name="Shen F."/>
            <person name="Emery S."/>
        </authorList>
    </citation>
    <scope>NUCLEOTIDE SEQUENCE [LARGE SCALE GENOMIC DNA]</scope>
    <source>
        <strain evidence="2">Great Dane</strain>
    </source>
</reference>
<protein>
    <submittedName>
        <fullName evidence="2">Developmental pluripotency associated 3</fullName>
    </submittedName>
</protein>
<sequence>MGSPKQLHPSWAPGSSQMFPEEHSQEGSAPVQTMSEVLVKNLSKLTLDPSIKLPSPLPDYPPQQQEREKKPQGLVDRILSNNRKRSGVRTLLTARKERMERMIRLIQYQRYLNKRSMLQKDLPEQEIEGESRVERFRCTCHYCLYHKDVSEDTSMENNYDTEPIYPNSFLKLSGHACGFFVLYACVYRSLWSYFPHHLQIKSSFLWSPHHCVPSPNLPGPIKAFI</sequence>
<proteinExistence type="predicted"/>
<feature type="region of interest" description="Disordered" evidence="1">
    <location>
        <begin position="1"/>
        <end position="35"/>
    </location>
</feature>
<dbReference type="PANTHER" id="PTHR31577">
    <property type="entry name" value="DEVELOPMENTAL PLURIPOTENCY-ASSOCIATED PROTEIN 3-RELATED"/>
    <property type="match status" value="1"/>
</dbReference>
<feature type="compositionally biased region" description="Polar residues" evidence="1">
    <location>
        <begin position="26"/>
        <end position="35"/>
    </location>
</feature>
<dbReference type="InterPro" id="IPR029096">
    <property type="entry name" value="Dppa3"/>
</dbReference>
<name>A0A8C0TE00_CANLF</name>
<dbReference type="PANTHER" id="PTHR31577:SF2">
    <property type="entry name" value="DEVELOPMENTAL PLURIPOTENCY-ASSOCIATED PROTEIN 3"/>
    <property type="match status" value="1"/>
</dbReference>
<dbReference type="Pfam" id="PF15549">
    <property type="entry name" value="PGC7_Stella"/>
    <property type="match status" value="1"/>
</dbReference>
<dbReference type="Proteomes" id="UP000694542">
    <property type="component" value="Chromosome 27"/>
</dbReference>
<accession>A0A8C0TE00</accession>
<reference evidence="2" key="2">
    <citation type="submission" date="2025-08" db="UniProtKB">
        <authorList>
            <consortium name="Ensembl"/>
        </authorList>
    </citation>
    <scope>IDENTIFICATION</scope>
</reference>
<evidence type="ECO:0000313" key="2">
    <source>
        <dbReference type="Ensembl" id="ENSCAFP00040034210.1"/>
    </source>
</evidence>
<gene>
    <name evidence="2" type="primary">DPPA3</name>
</gene>
<feature type="region of interest" description="Disordered" evidence="1">
    <location>
        <begin position="50"/>
        <end position="80"/>
    </location>
</feature>
<evidence type="ECO:0000313" key="3">
    <source>
        <dbReference type="Proteomes" id="UP000694542"/>
    </source>
</evidence>
<evidence type="ECO:0000256" key="1">
    <source>
        <dbReference type="SAM" id="MobiDB-lite"/>
    </source>
</evidence>
<dbReference type="Ensembl" id="ENSCAFT00040039221.1">
    <property type="protein sequence ID" value="ENSCAFP00040034210.1"/>
    <property type="gene ID" value="ENSCAFG00040021140.1"/>
</dbReference>